<accession>A0A937K547</accession>
<evidence type="ECO:0000313" key="2">
    <source>
        <dbReference type="EMBL" id="MBL4932188.1"/>
    </source>
</evidence>
<dbReference type="Gene3D" id="3.30.460.10">
    <property type="entry name" value="Beta Polymerase, domain 2"/>
    <property type="match status" value="1"/>
</dbReference>
<dbReference type="AlphaFoldDB" id="A0A937K547"/>
<dbReference type="Pfam" id="PF18765">
    <property type="entry name" value="Polbeta"/>
    <property type="match status" value="1"/>
</dbReference>
<dbReference type="CDD" id="cd05403">
    <property type="entry name" value="NT_KNTase_like"/>
    <property type="match status" value="1"/>
</dbReference>
<comment type="caution">
    <text evidence="2">The sequence shown here is derived from an EMBL/GenBank/DDBJ whole genome shotgun (WGS) entry which is preliminary data.</text>
</comment>
<protein>
    <submittedName>
        <fullName evidence="2">Nucleotidyltransferase domain-containing protein</fullName>
    </submittedName>
</protein>
<evidence type="ECO:0000259" key="1">
    <source>
        <dbReference type="Pfam" id="PF18765"/>
    </source>
</evidence>
<evidence type="ECO:0000313" key="3">
    <source>
        <dbReference type="Proteomes" id="UP000623681"/>
    </source>
</evidence>
<name>A0A937K547_9CLOT</name>
<dbReference type="InterPro" id="IPR043519">
    <property type="entry name" value="NT_sf"/>
</dbReference>
<dbReference type="RefSeq" id="WP_202767557.1">
    <property type="nucleotide sequence ID" value="NZ_JAESWA010000022.1"/>
</dbReference>
<proteinExistence type="predicted"/>
<dbReference type="Gene3D" id="1.20.120.330">
    <property type="entry name" value="Nucleotidyltransferases domain 2"/>
    <property type="match status" value="1"/>
</dbReference>
<feature type="domain" description="Polymerase beta nucleotidyltransferase" evidence="1">
    <location>
        <begin position="14"/>
        <end position="108"/>
    </location>
</feature>
<dbReference type="InterPro" id="IPR041633">
    <property type="entry name" value="Polbeta"/>
</dbReference>
<dbReference type="EMBL" id="JAESWA010000022">
    <property type="protein sequence ID" value="MBL4932188.1"/>
    <property type="molecule type" value="Genomic_DNA"/>
</dbReference>
<sequence>MNLKIAEFQKVISKITSEFEENKDVLALLAYGSLVSGDLWEESDIDLLVIIKNELDGIKDIYIYEENIPVHYKLISKSVITDKKNKIINKMNIDKILISSKLIFSKDDDITKIHRELRYFPDNERQRMNLVYLGETLKVLSVLKKYMYNHRDITSYEIAVKCIDSFSKLYINNSDYLVSKDAITMAINLNDDFKIIVENVFFSNEDKAKSINSLIKYIDKYIRSNIKNCCSFLIEHIKNTNNWVTSQLLKEDELFRDLSINMEDILKELYKNKLLKSKVLMQSLNGFRYKENVYFYDTL</sequence>
<organism evidence="2 3">
    <name type="scientific">Clostridium paridis</name>
    <dbReference type="NCBI Taxonomy" id="2803863"/>
    <lineage>
        <taxon>Bacteria</taxon>
        <taxon>Bacillati</taxon>
        <taxon>Bacillota</taxon>
        <taxon>Clostridia</taxon>
        <taxon>Eubacteriales</taxon>
        <taxon>Clostridiaceae</taxon>
        <taxon>Clostridium</taxon>
    </lineage>
</organism>
<gene>
    <name evidence="2" type="ORF">JK634_10255</name>
</gene>
<keyword evidence="3" id="KW-1185">Reference proteome</keyword>
<dbReference type="Proteomes" id="UP000623681">
    <property type="component" value="Unassembled WGS sequence"/>
</dbReference>
<reference evidence="2" key="1">
    <citation type="submission" date="2021-01" db="EMBL/GenBank/DDBJ databases">
        <title>Genome public.</title>
        <authorList>
            <person name="Liu C."/>
            <person name="Sun Q."/>
        </authorList>
    </citation>
    <scope>NUCLEOTIDE SEQUENCE</scope>
    <source>
        <strain evidence="2">YIM B02565</strain>
    </source>
</reference>
<dbReference type="SUPFAM" id="SSF81301">
    <property type="entry name" value="Nucleotidyltransferase"/>
    <property type="match status" value="1"/>
</dbReference>